<dbReference type="Pfam" id="PF22674">
    <property type="entry name" value="C2185-like_N"/>
    <property type="match status" value="1"/>
</dbReference>
<dbReference type="Gene3D" id="3.40.50.150">
    <property type="entry name" value="Vaccinia Virus protein VP39"/>
    <property type="match status" value="1"/>
</dbReference>
<dbReference type="InterPro" id="IPR054601">
    <property type="entry name" value="C2185-like_N"/>
</dbReference>
<keyword evidence="3" id="KW-1185">Reference proteome</keyword>
<dbReference type="GO" id="GO:0008168">
    <property type="term" value="F:methyltransferase activity"/>
    <property type="evidence" value="ECO:0007669"/>
    <property type="project" value="UniProtKB-KW"/>
</dbReference>
<gene>
    <name evidence="2" type="ORF">SAMN05660923_00204</name>
</gene>
<dbReference type="InterPro" id="IPR008884">
    <property type="entry name" value="TylF_MeTrfase"/>
</dbReference>
<dbReference type="PANTHER" id="PTHR40036">
    <property type="entry name" value="MACROCIN O-METHYLTRANSFERASE"/>
    <property type="match status" value="1"/>
</dbReference>
<sequence>MKKILIFGASEGGRKVTKMLRKDNVEILAYVDNDRKKVGQKIEGKEVIPPERINEFNFDYILLASMYFNEIFYQLINMGIHESKIIKIYGLNTSASKSKIKNMYNRHCLKRQEYKNIIIDEELHNVIENYFICDMNRFYNERNYDFYNYPDYILQGIDYVRLSTVELISREIRERNISGAVAELGVYKGDFSAFISKLFTDRDLFLFDTFEGFHKDDVEFEHRRGFSKSKPRHLEDTNIDLVISKLSHIDNYYIIKGYFPESTVRLKNINFAFVSIDVDLYKPTYAGLKFFYERLSKGGYILVHDYNFPTYSGVKEAVRKFCDEMGINYVPLSDYFGSAVITK</sequence>
<dbReference type="InterPro" id="IPR029063">
    <property type="entry name" value="SAM-dependent_MTases_sf"/>
</dbReference>
<evidence type="ECO:0000313" key="3">
    <source>
        <dbReference type="Proteomes" id="UP000198828"/>
    </source>
</evidence>
<keyword evidence="2" id="KW-0489">Methyltransferase</keyword>
<dbReference type="GO" id="GO:0032259">
    <property type="term" value="P:methylation"/>
    <property type="evidence" value="ECO:0007669"/>
    <property type="project" value="UniProtKB-KW"/>
</dbReference>
<dbReference type="AlphaFoldDB" id="A0A1H2QQJ5"/>
<dbReference type="Proteomes" id="UP000198828">
    <property type="component" value="Unassembled WGS sequence"/>
</dbReference>
<evidence type="ECO:0000313" key="2">
    <source>
        <dbReference type="EMBL" id="SDW09476.1"/>
    </source>
</evidence>
<dbReference type="Pfam" id="PF05711">
    <property type="entry name" value="TylF"/>
    <property type="match status" value="1"/>
</dbReference>
<name>A0A1H2QQJ5_9FIRM</name>
<organism evidence="2 3">
    <name type="scientific">Tepidimicrobium xylanilyticum</name>
    <dbReference type="NCBI Taxonomy" id="1123352"/>
    <lineage>
        <taxon>Bacteria</taxon>
        <taxon>Bacillati</taxon>
        <taxon>Bacillota</taxon>
        <taxon>Tissierellia</taxon>
        <taxon>Tissierellales</taxon>
        <taxon>Tepidimicrobiaceae</taxon>
        <taxon>Tepidimicrobium</taxon>
    </lineage>
</organism>
<reference evidence="2 3" key="1">
    <citation type="submission" date="2016-10" db="EMBL/GenBank/DDBJ databases">
        <authorList>
            <person name="de Groot N.N."/>
        </authorList>
    </citation>
    <scope>NUCLEOTIDE SEQUENCE [LARGE SCALE GENOMIC DNA]</scope>
    <source>
        <strain evidence="2 3">DSM 23310</strain>
    </source>
</reference>
<accession>A0A1H2QQJ5</accession>
<dbReference type="EMBL" id="FNNG01000001">
    <property type="protein sequence ID" value="SDW09476.1"/>
    <property type="molecule type" value="Genomic_DNA"/>
</dbReference>
<dbReference type="SUPFAM" id="SSF53335">
    <property type="entry name" value="S-adenosyl-L-methionine-dependent methyltransferases"/>
    <property type="match status" value="1"/>
</dbReference>
<dbReference type="OrthoDB" id="149130at2"/>
<dbReference type="PANTHER" id="PTHR40036:SF1">
    <property type="entry name" value="MACROCIN O-METHYLTRANSFERASE"/>
    <property type="match status" value="1"/>
</dbReference>
<proteinExistence type="predicted"/>
<protein>
    <submittedName>
        <fullName evidence="2">Macrocin-O-methyltransferase (TylF)</fullName>
    </submittedName>
</protein>
<dbReference type="RefSeq" id="WP_093749959.1">
    <property type="nucleotide sequence ID" value="NZ_FNNG01000001.1"/>
</dbReference>
<dbReference type="Gene3D" id="3.40.50.720">
    <property type="entry name" value="NAD(P)-binding Rossmann-like Domain"/>
    <property type="match status" value="1"/>
</dbReference>
<feature type="domain" description="C2185-like N-terminal" evidence="1">
    <location>
        <begin position="3"/>
        <end position="86"/>
    </location>
</feature>
<keyword evidence="2" id="KW-0808">Transferase</keyword>
<evidence type="ECO:0000259" key="1">
    <source>
        <dbReference type="Pfam" id="PF22674"/>
    </source>
</evidence>